<evidence type="ECO:0000256" key="7">
    <source>
        <dbReference type="ARBA" id="ARBA00023159"/>
    </source>
</evidence>
<dbReference type="Gene3D" id="3.40.50.2300">
    <property type="match status" value="1"/>
</dbReference>
<dbReference type="PROSITE" id="PS50110">
    <property type="entry name" value="RESPONSE_REGULATORY"/>
    <property type="match status" value="1"/>
</dbReference>
<dbReference type="InterPro" id="IPR001789">
    <property type="entry name" value="Sig_transdc_resp-reg_receiver"/>
</dbReference>
<dbReference type="PIRSF" id="PIRSF006171">
    <property type="entry name" value="RR_citrat_malat"/>
    <property type="match status" value="1"/>
</dbReference>
<evidence type="ECO:0000256" key="8">
    <source>
        <dbReference type="ARBA" id="ARBA00023163"/>
    </source>
</evidence>
<evidence type="ECO:0000256" key="4">
    <source>
        <dbReference type="ARBA" id="ARBA00023012"/>
    </source>
</evidence>
<keyword evidence="8 9" id="KW-0804">Transcription</keyword>
<reference evidence="13" key="1">
    <citation type="journal article" date="2019" name="Int. J. Syst. Evol. Microbiol.">
        <title>The Global Catalogue of Microorganisms (GCM) 10K type strain sequencing project: providing services to taxonomists for standard genome sequencing and annotation.</title>
        <authorList>
            <consortium name="The Broad Institute Genomics Platform"/>
            <consortium name="The Broad Institute Genome Sequencing Center for Infectious Disease"/>
            <person name="Wu L."/>
            <person name="Ma J."/>
        </authorList>
    </citation>
    <scope>NUCLEOTIDE SEQUENCE [LARGE SCALE GENOMIC DNA]</scope>
    <source>
        <strain evidence="13">CGMCC 1.16305</strain>
    </source>
</reference>
<evidence type="ECO:0000256" key="9">
    <source>
        <dbReference type="PIRNR" id="PIRNR006171"/>
    </source>
</evidence>
<evidence type="ECO:0000256" key="6">
    <source>
        <dbReference type="ARBA" id="ARBA00023125"/>
    </source>
</evidence>
<dbReference type="SMART" id="SM00448">
    <property type="entry name" value="REC"/>
    <property type="match status" value="1"/>
</dbReference>
<dbReference type="EMBL" id="JBHTCO010000035">
    <property type="protein sequence ID" value="MFC7394618.1"/>
    <property type="molecule type" value="Genomic_DNA"/>
</dbReference>
<keyword evidence="13" id="KW-1185">Reference proteome</keyword>
<dbReference type="PANTHER" id="PTHR45526:SF1">
    <property type="entry name" value="TRANSCRIPTIONAL REGULATORY PROTEIN DCUR-RELATED"/>
    <property type="match status" value="1"/>
</dbReference>
<keyword evidence="4 9" id="KW-0902">Two-component regulatory system</keyword>
<proteinExistence type="predicted"/>
<keyword evidence="3 10" id="KW-0597">Phosphoprotein</keyword>
<evidence type="ECO:0000256" key="5">
    <source>
        <dbReference type="ARBA" id="ARBA00023015"/>
    </source>
</evidence>
<keyword evidence="6 9" id="KW-0238">DNA-binding</keyword>
<comment type="subcellular location">
    <subcellularLocation>
        <location evidence="1 9">Cytoplasm</location>
    </subcellularLocation>
</comment>
<dbReference type="InterPro" id="IPR011006">
    <property type="entry name" value="CheY-like_superfamily"/>
</dbReference>
<dbReference type="InterPro" id="IPR048714">
    <property type="entry name" value="DpiA-like_HTH"/>
</dbReference>
<dbReference type="Pfam" id="PF20714">
    <property type="entry name" value="HTH_64"/>
    <property type="match status" value="1"/>
</dbReference>
<evidence type="ECO:0000313" key="12">
    <source>
        <dbReference type="EMBL" id="MFC7394618.1"/>
    </source>
</evidence>
<accession>A0ABW2PZ73</accession>
<evidence type="ECO:0000313" key="13">
    <source>
        <dbReference type="Proteomes" id="UP001596505"/>
    </source>
</evidence>
<evidence type="ECO:0000259" key="11">
    <source>
        <dbReference type="PROSITE" id="PS50110"/>
    </source>
</evidence>
<dbReference type="InterPro" id="IPR051271">
    <property type="entry name" value="2C-system_Tx_regulators"/>
</dbReference>
<dbReference type="RefSeq" id="WP_380968196.1">
    <property type="nucleotide sequence ID" value="NZ_JBHTCO010000035.1"/>
</dbReference>
<evidence type="ECO:0000256" key="10">
    <source>
        <dbReference type="PROSITE-ProRule" id="PRU00169"/>
    </source>
</evidence>
<dbReference type="PANTHER" id="PTHR45526">
    <property type="entry name" value="TRANSCRIPTIONAL REGULATORY PROTEIN DPIA"/>
    <property type="match status" value="1"/>
</dbReference>
<evidence type="ECO:0000256" key="2">
    <source>
        <dbReference type="ARBA" id="ARBA00022490"/>
    </source>
</evidence>
<keyword evidence="2 9" id="KW-0963">Cytoplasm</keyword>
<evidence type="ECO:0000256" key="3">
    <source>
        <dbReference type="ARBA" id="ARBA00022553"/>
    </source>
</evidence>
<gene>
    <name evidence="12" type="ORF">ACFQRG_16970</name>
</gene>
<organism evidence="12 13">
    <name type="scientific">Scopulibacillus cellulosilyticus</name>
    <dbReference type="NCBI Taxonomy" id="2665665"/>
    <lineage>
        <taxon>Bacteria</taxon>
        <taxon>Bacillati</taxon>
        <taxon>Bacillota</taxon>
        <taxon>Bacilli</taxon>
        <taxon>Bacillales</taxon>
        <taxon>Sporolactobacillaceae</taxon>
        <taxon>Scopulibacillus</taxon>
    </lineage>
</organism>
<comment type="caution">
    <text evidence="12">The sequence shown here is derived from an EMBL/GenBank/DDBJ whole genome shotgun (WGS) entry which is preliminary data.</text>
</comment>
<evidence type="ECO:0000256" key="1">
    <source>
        <dbReference type="ARBA" id="ARBA00004496"/>
    </source>
</evidence>
<sequence length="234" mass="26185">MSDKIHVMIVEDDDVAAKIYEQFTLKLDQYCVIATASSGQQALQLLEVAKPDLILLDIYLPDISGIELLREVRNRGLGIDVILITAANDAETVSEAIRGGAFSYLIKPISIDRYLAALEQYSRARSELIQGKQMSQNEVDLLFHKAEKDASHQIGNSLKSVLPKGIDKFTLKNVRNKIQSQSGLISTDDLANLIGSSHSTARKYLEYLVSINELDVEIFYGTVGRPERKYRRLK</sequence>
<feature type="modified residue" description="4-aspartylphosphate" evidence="10">
    <location>
        <position position="57"/>
    </location>
</feature>
<dbReference type="Proteomes" id="UP001596505">
    <property type="component" value="Unassembled WGS sequence"/>
</dbReference>
<keyword evidence="7 9" id="KW-0010">Activator</keyword>
<dbReference type="Pfam" id="PF00072">
    <property type="entry name" value="Response_reg"/>
    <property type="match status" value="1"/>
</dbReference>
<feature type="domain" description="Response regulatory" evidence="11">
    <location>
        <begin position="6"/>
        <end position="122"/>
    </location>
</feature>
<dbReference type="SUPFAM" id="SSF52172">
    <property type="entry name" value="CheY-like"/>
    <property type="match status" value="1"/>
</dbReference>
<protein>
    <recommendedName>
        <fullName evidence="9">Transcriptional regulatory protein</fullName>
    </recommendedName>
</protein>
<dbReference type="InterPro" id="IPR024187">
    <property type="entry name" value="Sig_transdc_resp-reg_cit/mal"/>
</dbReference>
<keyword evidence="5 9" id="KW-0805">Transcription regulation</keyword>
<name>A0ABW2PZ73_9BACL</name>